<accession>Q05I54</accession>
<keyword evidence="3" id="KW-1185">Reference proteome</keyword>
<protein>
    <submittedName>
        <fullName evidence="2">Uncharacterized protein</fullName>
    </submittedName>
</protein>
<dbReference type="AlphaFoldDB" id="Q05I54"/>
<name>Q05I54_XANOR</name>
<dbReference type="EMBL" id="AE013598">
    <property type="protein sequence ID" value="ABJ89874.1"/>
    <property type="molecule type" value="Genomic_DNA"/>
</dbReference>
<evidence type="ECO:0000313" key="3">
    <source>
        <dbReference type="Proteomes" id="UP000006735"/>
    </source>
</evidence>
<dbReference type="Proteomes" id="UP000006735">
    <property type="component" value="Chromosome"/>
</dbReference>
<sequence length="92" mass="9667">MQGARVVAATAIAGQHDDAQSGEQRAQVRHHAQSAFVGKAEIEHDQIEGLLQHQPIQFASGSGAADAKAELAQPGNEDVLAQQRVVFQNGDG</sequence>
<gene>
    <name evidence="2" type="ordered locus">XOO4726</name>
</gene>
<organism evidence="2 3">
    <name type="scientific">Xanthomonas oryzae pv. oryzae (strain KACC10331 / KXO85)</name>
    <dbReference type="NCBI Taxonomy" id="291331"/>
    <lineage>
        <taxon>Bacteria</taxon>
        <taxon>Pseudomonadati</taxon>
        <taxon>Pseudomonadota</taxon>
        <taxon>Gammaproteobacteria</taxon>
        <taxon>Lysobacterales</taxon>
        <taxon>Lysobacteraceae</taxon>
        <taxon>Xanthomonas</taxon>
    </lineage>
</organism>
<proteinExistence type="predicted"/>
<reference evidence="2 3" key="1">
    <citation type="journal article" date="2005" name="Nucleic Acids Res.">
        <title>The genome sequence of Xanthomonas oryzae pathovar oryzae KACC10331, the bacterial blight pathogen of rice.</title>
        <authorList>
            <person name="Lee B.M."/>
            <person name="Park Y.J."/>
            <person name="Park D.S."/>
            <person name="Kang H.W."/>
            <person name="Kim J.G."/>
            <person name="Song E.S."/>
            <person name="Park I.C."/>
            <person name="Yoon U.H."/>
            <person name="Hahn J.H."/>
            <person name="Koo B.S."/>
            <person name="Lee G.B."/>
            <person name="Kim H."/>
            <person name="Park H.S."/>
            <person name="Yoon K.O."/>
            <person name="Kim J.H."/>
            <person name="Jung C.H."/>
            <person name="Koh N.H."/>
            <person name="Seo J.S."/>
            <person name="Go S.J."/>
        </authorList>
    </citation>
    <scope>NUCLEOTIDE SEQUENCE [LARGE SCALE GENOMIC DNA]</scope>
    <source>
        <strain evidence="3">KACC10331 / KXO85</strain>
    </source>
</reference>
<feature type="region of interest" description="Disordered" evidence="1">
    <location>
        <begin position="1"/>
        <end position="34"/>
    </location>
</feature>
<evidence type="ECO:0000256" key="1">
    <source>
        <dbReference type="SAM" id="MobiDB-lite"/>
    </source>
</evidence>
<dbReference type="KEGG" id="xoo:XOO4726"/>
<dbReference type="HOGENOM" id="CLU_2412467_0_0_6"/>
<evidence type="ECO:0000313" key="2">
    <source>
        <dbReference type="EMBL" id="ABJ89874.1"/>
    </source>
</evidence>